<reference evidence="17 18" key="1">
    <citation type="submission" date="2019-03" db="EMBL/GenBank/DDBJ databases">
        <title>Flavobacterium AR-3-4 sp. nov. isolated from arctic soil.</title>
        <authorList>
            <person name="Chaudhary D.K."/>
        </authorList>
    </citation>
    <scope>NUCLEOTIDE SEQUENCE [LARGE SCALE GENOMIC DNA]</scope>
    <source>
        <strain evidence="17 18">AR-3-4</strain>
    </source>
</reference>
<dbReference type="InterPro" id="IPR039426">
    <property type="entry name" value="TonB-dep_rcpt-like"/>
</dbReference>
<protein>
    <submittedName>
        <fullName evidence="17">TonB-dependent receptor</fullName>
    </submittedName>
</protein>
<dbReference type="PROSITE" id="PS52016">
    <property type="entry name" value="TONB_DEPENDENT_REC_3"/>
    <property type="match status" value="1"/>
</dbReference>
<sequence>MKSKSICILLLFICIIPVFGQVQKDTTALSTIILQGSPIKVSIQNTSASVSVIGIKDLEKTDGVILTSVLNKIPGLYMQQGALNTNRITIRGIGARTQYGTSKIKAYFENIPLTSGEGETVIEDIDIATIGRIEIIKGPNSTSFGSGLGGVIHLTARTTPFDDSFGKTTTTYGSFGLLKQSIAAGLSNSKSNLFTNYTNLQTDGFRSNSGYDRKSFNLNGKQEISSNGSLSFLGVFTRLKAFIPSSISEKNFINNPEKAAPTWEAAKGYESYDKLILGIGYNHKLSKKWTFDASAFSNFKKGNEARPFNILNDKTSSFGFRTSLNYKDLLFLQPFEISLGSEHMFDKYSYSLFGNLYLSHPGQGSITGAEFSSIGENRNYSNYYLQAELQLITNLYLETGIAINTTKYSLEDLFQQSNSSQRSHYTFGKILSPRLGLSYKLSQGKNIYASVSKGFAIPTIAESLNPDGTINTSLKPEMGWNYELGFKGNWLDTKLRTELTFFSTQITNQLVARRTADDQYVGINAGESSHKGVEIMINYTLIEKSNWQIDSYFSGAFNNFKFINFIDSGSDYSGNSITGVPNSQWNLGIDLNTKMGFRLNTSYRNWSRIPMNDQNTKYSDAYRLLDFKIAYAFNILKVIKAELSSGINNALNEHYAASILPNAVGFGSAAPRYYYPGNPRNYYVGFAVSYHFL</sequence>
<dbReference type="Pfam" id="PF00593">
    <property type="entry name" value="TonB_dep_Rec_b-barrel"/>
    <property type="match status" value="1"/>
</dbReference>
<dbReference type="Gene3D" id="2.170.130.10">
    <property type="entry name" value="TonB-dependent receptor, plug domain"/>
    <property type="match status" value="1"/>
</dbReference>
<evidence type="ECO:0000256" key="12">
    <source>
        <dbReference type="PROSITE-ProRule" id="PRU01360"/>
    </source>
</evidence>
<evidence type="ECO:0000256" key="2">
    <source>
        <dbReference type="ARBA" id="ARBA00022448"/>
    </source>
</evidence>
<dbReference type="PANTHER" id="PTHR32552">
    <property type="entry name" value="FERRICHROME IRON RECEPTOR-RELATED"/>
    <property type="match status" value="1"/>
</dbReference>
<evidence type="ECO:0000256" key="3">
    <source>
        <dbReference type="ARBA" id="ARBA00022452"/>
    </source>
</evidence>
<evidence type="ECO:0000256" key="8">
    <source>
        <dbReference type="ARBA" id="ARBA00023065"/>
    </source>
</evidence>
<dbReference type="RefSeq" id="WP_132008370.1">
    <property type="nucleotide sequence ID" value="NZ_SMFK01000014.1"/>
</dbReference>
<evidence type="ECO:0000256" key="10">
    <source>
        <dbReference type="ARBA" id="ARBA00023136"/>
    </source>
</evidence>
<feature type="chain" id="PRO_5020243826" evidence="14">
    <location>
        <begin position="21"/>
        <end position="693"/>
    </location>
</feature>
<comment type="similarity">
    <text evidence="12 13">Belongs to the TonB-dependent receptor family.</text>
</comment>
<feature type="domain" description="TonB-dependent receptor-like beta-barrel" evidence="15">
    <location>
        <begin position="228"/>
        <end position="649"/>
    </location>
</feature>
<keyword evidence="11 12" id="KW-0998">Cell outer membrane</keyword>
<evidence type="ECO:0000313" key="18">
    <source>
        <dbReference type="Proteomes" id="UP000295479"/>
    </source>
</evidence>
<name>A0A4V2YYW0_9FLAO</name>
<dbReference type="InterPro" id="IPR037066">
    <property type="entry name" value="Plug_dom_sf"/>
</dbReference>
<keyword evidence="8" id="KW-0406">Ion transport</keyword>
<keyword evidence="4" id="KW-0410">Iron transport</keyword>
<dbReference type="InterPro" id="IPR036942">
    <property type="entry name" value="Beta-barrel_TonB_sf"/>
</dbReference>
<dbReference type="GO" id="GO:0009279">
    <property type="term" value="C:cell outer membrane"/>
    <property type="evidence" value="ECO:0007669"/>
    <property type="project" value="UniProtKB-SubCell"/>
</dbReference>
<keyword evidence="3 12" id="KW-1134">Transmembrane beta strand</keyword>
<dbReference type="OrthoDB" id="9782587at2"/>
<dbReference type="EMBL" id="SMFK01000014">
    <property type="protein sequence ID" value="TDD94717.1"/>
    <property type="molecule type" value="Genomic_DNA"/>
</dbReference>
<dbReference type="InterPro" id="IPR012910">
    <property type="entry name" value="Plug_dom"/>
</dbReference>
<accession>A0A4V2YYW0</accession>
<dbReference type="SUPFAM" id="SSF56935">
    <property type="entry name" value="Porins"/>
    <property type="match status" value="1"/>
</dbReference>
<keyword evidence="17" id="KW-0675">Receptor</keyword>
<evidence type="ECO:0000256" key="9">
    <source>
        <dbReference type="ARBA" id="ARBA00023077"/>
    </source>
</evidence>
<evidence type="ECO:0000313" key="17">
    <source>
        <dbReference type="EMBL" id="TDD94717.1"/>
    </source>
</evidence>
<evidence type="ECO:0000256" key="6">
    <source>
        <dbReference type="ARBA" id="ARBA00022729"/>
    </source>
</evidence>
<evidence type="ECO:0000256" key="14">
    <source>
        <dbReference type="SAM" id="SignalP"/>
    </source>
</evidence>
<dbReference type="PANTHER" id="PTHR32552:SF68">
    <property type="entry name" value="FERRICHROME OUTER MEMBRANE TRANSPORTER_PHAGE RECEPTOR"/>
    <property type="match status" value="1"/>
</dbReference>
<evidence type="ECO:0000256" key="11">
    <source>
        <dbReference type="ARBA" id="ARBA00023237"/>
    </source>
</evidence>
<dbReference type="InterPro" id="IPR000531">
    <property type="entry name" value="Beta-barrel_TonB"/>
</dbReference>
<dbReference type="Proteomes" id="UP000295479">
    <property type="component" value="Unassembled WGS sequence"/>
</dbReference>
<comment type="subcellular location">
    <subcellularLocation>
        <location evidence="1 12">Cell outer membrane</location>
        <topology evidence="1 12">Multi-pass membrane protein</topology>
    </subcellularLocation>
</comment>
<keyword evidence="7" id="KW-0408">Iron</keyword>
<evidence type="ECO:0000259" key="16">
    <source>
        <dbReference type="Pfam" id="PF07715"/>
    </source>
</evidence>
<evidence type="ECO:0000256" key="4">
    <source>
        <dbReference type="ARBA" id="ARBA00022496"/>
    </source>
</evidence>
<dbReference type="Pfam" id="PF07715">
    <property type="entry name" value="Plug"/>
    <property type="match status" value="1"/>
</dbReference>
<keyword evidence="5 12" id="KW-0812">Transmembrane</keyword>
<gene>
    <name evidence="17" type="ORF">E0F76_15915</name>
</gene>
<evidence type="ECO:0000256" key="7">
    <source>
        <dbReference type="ARBA" id="ARBA00023004"/>
    </source>
</evidence>
<feature type="domain" description="TonB-dependent receptor plug" evidence="16">
    <location>
        <begin position="43"/>
        <end position="151"/>
    </location>
</feature>
<organism evidence="17 18">
    <name type="scientific">Flavobacterium cellulosilyticum</name>
    <dbReference type="NCBI Taxonomy" id="2541731"/>
    <lineage>
        <taxon>Bacteria</taxon>
        <taxon>Pseudomonadati</taxon>
        <taxon>Bacteroidota</taxon>
        <taxon>Flavobacteriia</taxon>
        <taxon>Flavobacteriales</taxon>
        <taxon>Flavobacteriaceae</taxon>
        <taxon>Flavobacterium</taxon>
    </lineage>
</organism>
<comment type="caution">
    <text evidence="17">The sequence shown here is derived from an EMBL/GenBank/DDBJ whole genome shotgun (WGS) entry which is preliminary data.</text>
</comment>
<dbReference type="Gene3D" id="2.40.170.20">
    <property type="entry name" value="TonB-dependent receptor, beta-barrel domain"/>
    <property type="match status" value="1"/>
</dbReference>
<feature type="signal peptide" evidence="14">
    <location>
        <begin position="1"/>
        <end position="20"/>
    </location>
</feature>
<evidence type="ECO:0000256" key="13">
    <source>
        <dbReference type="RuleBase" id="RU003357"/>
    </source>
</evidence>
<keyword evidence="2 12" id="KW-0813">Transport</keyword>
<keyword evidence="6 14" id="KW-0732">Signal</keyword>
<keyword evidence="9 13" id="KW-0798">TonB box</keyword>
<evidence type="ECO:0000256" key="5">
    <source>
        <dbReference type="ARBA" id="ARBA00022692"/>
    </source>
</evidence>
<keyword evidence="10 12" id="KW-0472">Membrane</keyword>
<dbReference type="GO" id="GO:0015344">
    <property type="term" value="F:siderophore uptake transmembrane transporter activity"/>
    <property type="evidence" value="ECO:0007669"/>
    <property type="project" value="TreeGrafter"/>
</dbReference>
<proteinExistence type="inferred from homology"/>
<evidence type="ECO:0000259" key="15">
    <source>
        <dbReference type="Pfam" id="PF00593"/>
    </source>
</evidence>
<evidence type="ECO:0000256" key="1">
    <source>
        <dbReference type="ARBA" id="ARBA00004571"/>
    </source>
</evidence>
<dbReference type="AlphaFoldDB" id="A0A4V2YYW0"/>
<keyword evidence="18" id="KW-1185">Reference proteome</keyword>